<feature type="transmembrane region" description="Helical" evidence="2">
    <location>
        <begin position="57"/>
        <end position="76"/>
    </location>
</feature>
<comment type="caution">
    <text evidence="3">The sequence shown here is derived from an EMBL/GenBank/DDBJ whole genome shotgun (WGS) entry which is preliminary data.</text>
</comment>
<protein>
    <submittedName>
        <fullName evidence="3">Uncharacterized protein</fullName>
    </submittedName>
</protein>
<keyword evidence="4" id="KW-1185">Reference proteome</keyword>
<keyword evidence="2" id="KW-1133">Transmembrane helix</keyword>
<dbReference type="EMBL" id="JAENHP010000001">
    <property type="protein sequence ID" value="MBM2614928.1"/>
    <property type="molecule type" value="Genomic_DNA"/>
</dbReference>
<feature type="region of interest" description="Disordered" evidence="1">
    <location>
        <begin position="1"/>
        <end position="22"/>
    </location>
</feature>
<accession>A0ABS2A513</accession>
<evidence type="ECO:0000313" key="3">
    <source>
        <dbReference type="EMBL" id="MBM2614928.1"/>
    </source>
</evidence>
<name>A0ABS2A513_9ACTN</name>
<feature type="region of interest" description="Disordered" evidence="1">
    <location>
        <begin position="140"/>
        <end position="161"/>
    </location>
</feature>
<evidence type="ECO:0000313" key="4">
    <source>
        <dbReference type="Proteomes" id="UP000632138"/>
    </source>
</evidence>
<keyword evidence="2" id="KW-0472">Membrane</keyword>
<gene>
    <name evidence="3" type="ORF">JIG36_05065</name>
</gene>
<dbReference type="Proteomes" id="UP000632138">
    <property type="component" value="Unassembled WGS sequence"/>
</dbReference>
<reference evidence="3 4" key="1">
    <citation type="submission" date="2021-01" db="EMBL/GenBank/DDBJ databases">
        <title>Actinoplanes sp. nov. LDG1-06 isolated from lichen.</title>
        <authorList>
            <person name="Saeng-In P."/>
            <person name="Phongsopitanun W."/>
            <person name="Kanchanasin P."/>
            <person name="Yuki M."/>
            <person name="Kudo T."/>
            <person name="Ohkuma M."/>
            <person name="Tanasupawat S."/>
        </authorList>
    </citation>
    <scope>NUCLEOTIDE SEQUENCE [LARGE SCALE GENOMIC DNA]</scope>
    <source>
        <strain evidence="3 4">LDG1-06</strain>
    </source>
</reference>
<evidence type="ECO:0000256" key="1">
    <source>
        <dbReference type="SAM" id="MobiDB-lite"/>
    </source>
</evidence>
<keyword evidence="2" id="KW-0812">Transmembrane</keyword>
<evidence type="ECO:0000256" key="2">
    <source>
        <dbReference type="SAM" id="Phobius"/>
    </source>
</evidence>
<organism evidence="3 4">
    <name type="scientific">Paractinoplanes ovalisporus</name>
    <dbReference type="NCBI Taxonomy" id="2810368"/>
    <lineage>
        <taxon>Bacteria</taxon>
        <taxon>Bacillati</taxon>
        <taxon>Actinomycetota</taxon>
        <taxon>Actinomycetes</taxon>
        <taxon>Micromonosporales</taxon>
        <taxon>Micromonosporaceae</taxon>
        <taxon>Paractinoplanes</taxon>
    </lineage>
</organism>
<dbReference type="RefSeq" id="WP_203374777.1">
    <property type="nucleotide sequence ID" value="NZ_JAENHP010000001.1"/>
</dbReference>
<proteinExistence type="predicted"/>
<sequence>MTLDDQLRRHDPARHVPDDLARSPHALATLARVTATEPGTGSPAVSYRPPRRRAFRYAMAAAVATAGVAVSAPILGDDQAAVATWDAQPKPASAQDAARYTKDCSQWTGIRTGTAQMVEVRGIWVMTYLSTADGDAQCLRSTRPTAESPDGEGQASYGPALPAPAADALSTVGVMETSGGVTATQFLIAGKAGADVTGVVFHAEDMDIRATVRNGHFAAWWPQRKPSSIVGRMVENTGYSGSPNPDVTITLKSGRSFTTEIKDYDTNQ</sequence>